<dbReference type="EMBL" id="JANFFA010000001">
    <property type="protein sequence ID" value="MDQ2093130.1"/>
    <property type="molecule type" value="Genomic_DNA"/>
</dbReference>
<dbReference type="InterPro" id="IPR036390">
    <property type="entry name" value="WH_DNA-bd_sf"/>
</dbReference>
<dbReference type="GO" id="GO:0003700">
    <property type="term" value="F:DNA-binding transcription factor activity"/>
    <property type="evidence" value="ECO:0007669"/>
    <property type="project" value="InterPro"/>
</dbReference>
<dbReference type="PANTHER" id="PTHR42756:SF1">
    <property type="entry name" value="TRANSCRIPTIONAL REPRESSOR OF EMRAB OPERON"/>
    <property type="match status" value="1"/>
</dbReference>
<organism evidence="5 6">
    <name type="scientific">Rhodalgimonas zhirmunskyi</name>
    <dbReference type="NCBI Taxonomy" id="2964767"/>
    <lineage>
        <taxon>Bacteria</taxon>
        <taxon>Pseudomonadati</taxon>
        <taxon>Pseudomonadota</taxon>
        <taxon>Alphaproteobacteria</taxon>
        <taxon>Rhodobacterales</taxon>
        <taxon>Roseobacteraceae</taxon>
        <taxon>Rhodalgimonas</taxon>
    </lineage>
</organism>
<protein>
    <submittedName>
        <fullName evidence="5">MarR family winged helix-turn-helix transcriptional regulator</fullName>
    </submittedName>
</protein>
<evidence type="ECO:0000313" key="5">
    <source>
        <dbReference type="EMBL" id="MDQ2093130.1"/>
    </source>
</evidence>
<keyword evidence="2" id="KW-0238">DNA-binding</keyword>
<evidence type="ECO:0000259" key="4">
    <source>
        <dbReference type="PROSITE" id="PS50995"/>
    </source>
</evidence>
<reference evidence="5" key="1">
    <citation type="submission" date="2022-07" db="EMBL/GenBank/DDBJ databases">
        <authorList>
            <person name="Otstavnykh N."/>
            <person name="Isaeva M."/>
            <person name="Bystritskaya E."/>
        </authorList>
    </citation>
    <scope>NUCLEOTIDE SEQUENCE</scope>
    <source>
        <strain evidence="5">10Alg 79</strain>
    </source>
</reference>
<reference evidence="5" key="2">
    <citation type="submission" date="2023-04" db="EMBL/GenBank/DDBJ databases">
        <title>'Rhodoalgimonas zhirmunskyi' gen. nov., isolated from a red alga.</title>
        <authorList>
            <person name="Nedashkovskaya O.I."/>
            <person name="Otstavnykh N.Y."/>
            <person name="Bystritskaya E.P."/>
            <person name="Balabanova L.A."/>
            <person name="Isaeva M.P."/>
        </authorList>
    </citation>
    <scope>NUCLEOTIDE SEQUENCE</scope>
    <source>
        <strain evidence="5">10Alg 79</strain>
    </source>
</reference>
<evidence type="ECO:0000313" key="6">
    <source>
        <dbReference type="Proteomes" id="UP001227162"/>
    </source>
</evidence>
<keyword evidence="6" id="KW-1185">Reference proteome</keyword>
<dbReference type="Pfam" id="PF01047">
    <property type="entry name" value="MarR"/>
    <property type="match status" value="1"/>
</dbReference>
<keyword evidence="1" id="KW-0805">Transcription regulation</keyword>
<evidence type="ECO:0000256" key="1">
    <source>
        <dbReference type="ARBA" id="ARBA00023015"/>
    </source>
</evidence>
<sequence>MDAPPRCAQKSHHFPRSILLEISLKDEGSRELETSSVALKQDNPKKFKENWPFFWVSQINAAYANALERRIKPYGIDLPRWRAMMSLYEDQYLSVSEIAEFSAQKLNTTTKVIQRMLNDGLVTTRVRPSDGRVTEVCLTNKGEKLRKVAFDESQIVFQNAFAEFTQKDLAALNGTLAKLHARLKKL</sequence>
<accession>A0AAJ1U3R9</accession>
<feature type="domain" description="HTH marR-type" evidence="4">
    <location>
        <begin position="25"/>
        <end position="181"/>
    </location>
</feature>
<dbReference type="AlphaFoldDB" id="A0AAJ1U3R9"/>
<name>A0AAJ1U3R9_9RHOB</name>
<comment type="caution">
    <text evidence="5">The sequence shown here is derived from an EMBL/GenBank/DDBJ whole genome shotgun (WGS) entry which is preliminary data.</text>
</comment>
<evidence type="ECO:0000256" key="2">
    <source>
        <dbReference type="ARBA" id="ARBA00023125"/>
    </source>
</evidence>
<gene>
    <name evidence="5" type="ORF">NOI20_03320</name>
</gene>
<dbReference type="Proteomes" id="UP001227162">
    <property type="component" value="Unassembled WGS sequence"/>
</dbReference>
<proteinExistence type="predicted"/>
<evidence type="ECO:0000256" key="3">
    <source>
        <dbReference type="ARBA" id="ARBA00023163"/>
    </source>
</evidence>
<keyword evidence="3" id="KW-0804">Transcription</keyword>
<dbReference type="SUPFAM" id="SSF46785">
    <property type="entry name" value="Winged helix' DNA-binding domain"/>
    <property type="match status" value="1"/>
</dbReference>
<dbReference type="GO" id="GO:0003677">
    <property type="term" value="F:DNA binding"/>
    <property type="evidence" value="ECO:0007669"/>
    <property type="project" value="UniProtKB-KW"/>
</dbReference>
<dbReference type="Gene3D" id="1.10.10.10">
    <property type="entry name" value="Winged helix-like DNA-binding domain superfamily/Winged helix DNA-binding domain"/>
    <property type="match status" value="1"/>
</dbReference>
<dbReference type="PANTHER" id="PTHR42756">
    <property type="entry name" value="TRANSCRIPTIONAL REGULATOR, MARR"/>
    <property type="match status" value="1"/>
</dbReference>
<dbReference type="SMART" id="SM00347">
    <property type="entry name" value="HTH_MARR"/>
    <property type="match status" value="1"/>
</dbReference>
<dbReference type="PROSITE" id="PS50995">
    <property type="entry name" value="HTH_MARR_2"/>
    <property type="match status" value="1"/>
</dbReference>
<dbReference type="InterPro" id="IPR000835">
    <property type="entry name" value="HTH_MarR-typ"/>
</dbReference>
<dbReference type="InterPro" id="IPR036388">
    <property type="entry name" value="WH-like_DNA-bd_sf"/>
</dbReference>